<accession>A0A3E0IBD2</accession>
<comment type="caution">
    <text evidence="6">The sequence shown here is derived from an EMBL/GenBank/DDBJ whole genome shotgun (WGS) entry which is preliminary data.</text>
</comment>
<evidence type="ECO:0000313" key="7">
    <source>
        <dbReference type="Proteomes" id="UP000256269"/>
    </source>
</evidence>
<dbReference type="Proteomes" id="UP000256269">
    <property type="component" value="Unassembled WGS sequence"/>
</dbReference>
<evidence type="ECO:0000256" key="1">
    <source>
        <dbReference type="ARBA" id="ARBA00010088"/>
    </source>
</evidence>
<feature type="chain" id="PRO_5017791181" evidence="4">
    <location>
        <begin position="39"/>
        <end position="515"/>
    </location>
</feature>
<protein>
    <submittedName>
        <fullName evidence="6">Alpha/beta hydrolase family protein</fullName>
    </submittedName>
</protein>
<comment type="similarity">
    <text evidence="1">Belongs to the peptidase S33 family.</text>
</comment>
<dbReference type="InterPro" id="IPR029058">
    <property type="entry name" value="AB_hydrolase_fold"/>
</dbReference>
<dbReference type="EMBL" id="QUNO01000001">
    <property type="protein sequence ID" value="REH55949.1"/>
    <property type="molecule type" value="Genomic_DNA"/>
</dbReference>
<dbReference type="Pfam" id="PF00561">
    <property type="entry name" value="Abhydrolase_1"/>
    <property type="match status" value="1"/>
</dbReference>
<evidence type="ECO:0000256" key="4">
    <source>
        <dbReference type="SAM" id="SignalP"/>
    </source>
</evidence>
<dbReference type="PANTHER" id="PTHR43248">
    <property type="entry name" value="2-SUCCINYL-6-HYDROXY-2,4-CYCLOHEXADIENE-1-CARBOXYLATE SYNTHASE"/>
    <property type="match status" value="1"/>
</dbReference>
<keyword evidence="7" id="KW-1185">Reference proteome</keyword>
<reference evidence="6 7" key="1">
    <citation type="submission" date="2018-08" db="EMBL/GenBank/DDBJ databases">
        <title>Genomic Encyclopedia of Archaeal and Bacterial Type Strains, Phase II (KMG-II): from individual species to whole genera.</title>
        <authorList>
            <person name="Goeker M."/>
        </authorList>
    </citation>
    <scope>NUCLEOTIDE SEQUENCE [LARGE SCALE GENOMIC DNA]</scope>
    <source>
        <strain evidence="6 7">DSM 45791</strain>
    </source>
</reference>
<feature type="signal peptide" evidence="4">
    <location>
        <begin position="1"/>
        <end position="38"/>
    </location>
</feature>
<gene>
    <name evidence="6" type="ORF">BCF44_101977</name>
</gene>
<dbReference type="PANTHER" id="PTHR43248:SF29">
    <property type="entry name" value="TRIPEPTIDYL AMINOPEPTIDASE"/>
    <property type="match status" value="1"/>
</dbReference>
<feature type="domain" description="AB hydrolase-1" evidence="5">
    <location>
        <begin position="97"/>
        <end position="464"/>
    </location>
</feature>
<evidence type="ECO:0000313" key="6">
    <source>
        <dbReference type="EMBL" id="REH55949.1"/>
    </source>
</evidence>
<sequence length="515" mass="54722">MDCPFVRGKRGELTVKSTLTVAAALVATLLAGPVPALAGTPAAVPRPGDAVFTHPCADRPGYDCGTVTVPLDYSRPSGPQLAIAVSRYKATGTRQGVIVFNPGGPGASGLFAAGAVPASVRAAYDFIGFDPRGVGKSAPISCADPSFFATPAADPVPASEADKVAFIRRAKSYADGCVAKSRDELPYVNTVNTARDVDRIRQALGESRITYFGTSYGTYLGAVYGQLFPDRVRRMVLDSSVDAGPEAVWYRNNLDQNAAFQRRVDIWFDWLGRHDGVFHLGVGHDAVYAEYRTARSRLAATPAGSVGPAELDAMILNSGYYDLNWVSNGRAFAAYAVKGDASGLVSYTKDNDPATVDGENANAAYTAVECNDARWPRSWSVWNNDNTASAERAPFETWGNAWMNLPCAFWRLPQPSALAITGRGLPPILMLQGTLDPATPYAGAVHTHQLLPSSRLITEDGGGSHGIYNSPWVNNRCVDGITTSYLLTGAVPAADVTCPGHPLPEPTATRAQAHP</sequence>
<proteinExistence type="inferred from homology"/>
<evidence type="ECO:0000256" key="3">
    <source>
        <dbReference type="ARBA" id="ARBA00022801"/>
    </source>
</evidence>
<organism evidence="6 7">
    <name type="scientific">Kutzneria buriramensis</name>
    <dbReference type="NCBI Taxonomy" id="1045776"/>
    <lineage>
        <taxon>Bacteria</taxon>
        <taxon>Bacillati</taxon>
        <taxon>Actinomycetota</taxon>
        <taxon>Actinomycetes</taxon>
        <taxon>Pseudonocardiales</taxon>
        <taxon>Pseudonocardiaceae</taxon>
        <taxon>Kutzneria</taxon>
    </lineage>
</organism>
<dbReference type="GO" id="GO:0016787">
    <property type="term" value="F:hydrolase activity"/>
    <property type="evidence" value="ECO:0007669"/>
    <property type="project" value="UniProtKB-KW"/>
</dbReference>
<keyword evidence="3 6" id="KW-0378">Hydrolase</keyword>
<dbReference type="SUPFAM" id="SSF53474">
    <property type="entry name" value="alpha/beta-Hydrolases"/>
    <property type="match status" value="1"/>
</dbReference>
<name>A0A3E0IBD2_9PSEU</name>
<evidence type="ECO:0000256" key="2">
    <source>
        <dbReference type="ARBA" id="ARBA00022729"/>
    </source>
</evidence>
<dbReference type="Gene3D" id="3.40.50.1820">
    <property type="entry name" value="alpha/beta hydrolase"/>
    <property type="match status" value="1"/>
</dbReference>
<keyword evidence="2 4" id="KW-0732">Signal</keyword>
<evidence type="ECO:0000259" key="5">
    <source>
        <dbReference type="Pfam" id="PF00561"/>
    </source>
</evidence>
<dbReference type="AlphaFoldDB" id="A0A3E0IBD2"/>
<dbReference type="InterPro" id="IPR000073">
    <property type="entry name" value="AB_hydrolase_1"/>
</dbReference>
<dbReference type="InterPro" id="IPR051601">
    <property type="entry name" value="Serine_prot/Carboxylest_S33"/>
</dbReference>